<reference evidence="4 5" key="1">
    <citation type="submission" date="2020-10" db="EMBL/GenBank/DDBJ databases">
        <title>Complete genome sequence of Paludibaculum fermentans P105T, a facultatively anaerobic acidobacterium capable of dissimilatory Fe(III) reduction.</title>
        <authorList>
            <person name="Dedysh S.N."/>
            <person name="Beletsky A.V."/>
            <person name="Kulichevskaya I.S."/>
            <person name="Mardanov A.V."/>
            <person name="Ravin N.V."/>
        </authorList>
    </citation>
    <scope>NUCLEOTIDE SEQUENCE [LARGE SCALE GENOMIC DNA]</scope>
    <source>
        <strain evidence="4 5">P105</strain>
    </source>
</reference>
<dbReference type="InterPro" id="IPR011990">
    <property type="entry name" value="TPR-like_helical_dom_sf"/>
</dbReference>
<feature type="signal peptide" evidence="2">
    <location>
        <begin position="1"/>
        <end position="19"/>
    </location>
</feature>
<dbReference type="Pfam" id="PF17128">
    <property type="entry name" value="DUF5107"/>
    <property type="match status" value="1"/>
</dbReference>
<dbReference type="Pfam" id="PF13432">
    <property type="entry name" value="TPR_16"/>
    <property type="match status" value="1"/>
</dbReference>
<evidence type="ECO:0000259" key="3">
    <source>
        <dbReference type="Pfam" id="PF17128"/>
    </source>
</evidence>
<dbReference type="PROSITE" id="PS50005">
    <property type="entry name" value="TPR"/>
    <property type="match status" value="1"/>
</dbReference>
<dbReference type="Gene3D" id="1.25.40.10">
    <property type="entry name" value="Tetratricopeptide repeat domain"/>
    <property type="match status" value="3"/>
</dbReference>
<dbReference type="KEGG" id="pfer:IRI77_14440"/>
<keyword evidence="2" id="KW-0732">Signal</keyword>
<dbReference type="SUPFAM" id="SSF48452">
    <property type="entry name" value="TPR-like"/>
    <property type="match status" value="3"/>
</dbReference>
<dbReference type="RefSeq" id="WP_194452747.1">
    <property type="nucleotide sequence ID" value="NZ_CP063849.1"/>
</dbReference>
<protein>
    <submittedName>
        <fullName evidence="4">DUF5107 domain-containing protein</fullName>
    </submittedName>
</protein>
<dbReference type="InterPro" id="IPR033396">
    <property type="entry name" value="DUF5107"/>
</dbReference>
<evidence type="ECO:0000256" key="2">
    <source>
        <dbReference type="SAM" id="SignalP"/>
    </source>
</evidence>
<dbReference type="GO" id="GO:0042802">
    <property type="term" value="F:identical protein binding"/>
    <property type="evidence" value="ECO:0007669"/>
    <property type="project" value="InterPro"/>
</dbReference>
<feature type="chain" id="PRO_5032694903" evidence="2">
    <location>
        <begin position="20"/>
        <end position="1097"/>
    </location>
</feature>
<feature type="domain" description="DUF5107" evidence="3">
    <location>
        <begin position="57"/>
        <end position="360"/>
    </location>
</feature>
<dbReference type="Proteomes" id="UP000593892">
    <property type="component" value="Chromosome"/>
</dbReference>
<evidence type="ECO:0000313" key="5">
    <source>
        <dbReference type="Proteomes" id="UP000593892"/>
    </source>
</evidence>
<keyword evidence="5" id="KW-1185">Reference proteome</keyword>
<dbReference type="Pfam" id="PF13174">
    <property type="entry name" value="TPR_6"/>
    <property type="match status" value="1"/>
</dbReference>
<dbReference type="PANTHER" id="PTHR12558:SF13">
    <property type="entry name" value="CELL DIVISION CYCLE PROTEIN 27 HOMOLOG"/>
    <property type="match status" value="1"/>
</dbReference>
<gene>
    <name evidence="4" type="ORF">IRI77_14440</name>
</gene>
<dbReference type="InterPro" id="IPR011717">
    <property type="entry name" value="TPR-4"/>
</dbReference>
<feature type="repeat" description="TPR" evidence="1">
    <location>
        <begin position="586"/>
        <end position="619"/>
    </location>
</feature>
<proteinExistence type="predicted"/>
<organism evidence="4 5">
    <name type="scientific">Paludibaculum fermentans</name>
    <dbReference type="NCBI Taxonomy" id="1473598"/>
    <lineage>
        <taxon>Bacteria</taxon>
        <taxon>Pseudomonadati</taxon>
        <taxon>Acidobacteriota</taxon>
        <taxon>Terriglobia</taxon>
        <taxon>Bryobacterales</taxon>
        <taxon>Bryobacteraceae</taxon>
        <taxon>Paludibaculum</taxon>
    </lineage>
</organism>
<evidence type="ECO:0000313" key="4">
    <source>
        <dbReference type="EMBL" id="QOY91092.1"/>
    </source>
</evidence>
<dbReference type="SMART" id="SM00028">
    <property type="entry name" value="TPR"/>
    <property type="match status" value="9"/>
</dbReference>
<sequence>MSLIRCAAVILLLCSSALAQVTVTELKVNIPTYVAGPPDVNPFFYTGRTYQGAKGLVYPYPMYDSLTDVKQDKSYTEVCLENEYVKVCVLPELGGRIFEAVDKTNGYNFFYKQSVIKPALIGMLGAWISGGVEWNIPHHHRASSFMPVLYKTKENADGSKTVYVGELELRDRMRWAVGLTLRPGSSVLEAQVTALNTAPVQNSLLYFANVAVHTNDDYQVIFPPATQFATQHAKREFSRWPIADGVYAGVDFTKGVDVSMWKNHPSAISMFAWNEDDDWLAGYDYGKQAGTMHLADHYQVPGKKFFTWGTGPGGRLWDKILSDTDGPYLELMVGGWSDNQPDYSWLKPYETKTLKQYWYPFRNIGGAKNATREAAVNLEVKNGQVKAGFYTTQKFPQAKALVMAGEKELWSAVKDLDPANPLIQEFPLPAGVKETELRIVLRANGRDLVSYQPVERKKLPMPEPVHPPDTPEKTKSTEELYLAGLRLEQFHSPALEPDPYYLEAIKRDPSDIRNRTALGILCIKRGQFAEAEKHLRIAAGRVQQNYTRAKDADALYYLGVALESQGRLKEAEDWLQRAAWDSAWRSAAYFHVAQIKGRQDKLDEAIAYLDRSLVMNATNTPALWLKALILLHQGRGGESGEVRKTLRAIDPIDMRGFSDLSELFTVSQQQPSEGLELVVSCINGGLYREAEMLLDRMPSKSPMVHYYRGMLTERQGQKDTALVHYKKGSALPYDYVFPFQVEAMDALYAAINANPQDPRPRYYLGNLLFDRQPAEAVAQWKKTVELDPSMAIAWRNLSVAYAREANGVPQAISGLEKAISLNGSDSLYLFELDRLYEFSQSPVAKRLQMLESHRQTVEKRDDTTSRLVTLQVLAGKYDDAVAVMRQRHFHLWEGGARFNVQDTWTDALVLRGHQKMKAKNYAGALEDYQNAIKYPENIEVTRAYRGGRAPETLYNAGAALAALGKPAEAQKAWRESAAELMGNDENPRPTVDGGAALVYYQALSLQKLGETARAKVLFQSLVDAANRAMQRTPGNEFFAKFGEQRSPRLRSAQAHYVAGLGHLGLGDKVKAKAEFQKAVELNGYLLEARARLEGMTE</sequence>
<dbReference type="Pfam" id="PF07721">
    <property type="entry name" value="TPR_4"/>
    <property type="match status" value="1"/>
</dbReference>
<dbReference type="AlphaFoldDB" id="A0A7S7NWJ7"/>
<dbReference type="PANTHER" id="PTHR12558">
    <property type="entry name" value="CELL DIVISION CYCLE 16,23,27"/>
    <property type="match status" value="1"/>
</dbReference>
<evidence type="ECO:0000256" key="1">
    <source>
        <dbReference type="PROSITE-ProRule" id="PRU00339"/>
    </source>
</evidence>
<keyword evidence="1" id="KW-0802">TPR repeat</keyword>
<dbReference type="InterPro" id="IPR019734">
    <property type="entry name" value="TPR_rpt"/>
</dbReference>
<dbReference type="EMBL" id="CP063849">
    <property type="protein sequence ID" value="QOY91092.1"/>
    <property type="molecule type" value="Genomic_DNA"/>
</dbReference>
<name>A0A7S7NWJ7_PALFE</name>
<accession>A0A7S7NWJ7</accession>